<dbReference type="EMBL" id="CM032189">
    <property type="protein sequence ID" value="KAG7087436.1"/>
    <property type="molecule type" value="Genomic_DNA"/>
</dbReference>
<gene>
    <name evidence="2" type="ORF">E1B28_013402</name>
</gene>
<keyword evidence="3" id="KW-1185">Reference proteome</keyword>
<dbReference type="OrthoDB" id="3187054at2759"/>
<reference evidence="2" key="1">
    <citation type="journal article" date="2021" name="Genome Biol. Evol.">
        <title>The assembled and annotated genome of the fairy-ring fungus Marasmius oreades.</title>
        <authorList>
            <person name="Hiltunen M."/>
            <person name="Ament-Velasquez S.L."/>
            <person name="Johannesson H."/>
        </authorList>
    </citation>
    <scope>NUCLEOTIDE SEQUENCE</scope>
    <source>
        <strain evidence="2">03SP1</strain>
    </source>
</reference>
<evidence type="ECO:0000313" key="2">
    <source>
        <dbReference type="EMBL" id="KAG7087436.1"/>
    </source>
</evidence>
<proteinExistence type="predicted"/>
<accession>A0A9P7UNZ7</accession>
<feature type="compositionally biased region" description="Basic and acidic residues" evidence="1">
    <location>
        <begin position="189"/>
        <end position="219"/>
    </location>
</feature>
<dbReference type="KEGG" id="more:E1B28_013402"/>
<dbReference type="GeneID" id="66082477"/>
<dbReference type="RefSeq" id="XP_043003907.1">
    <property type="nucleotide sequence ID" value="XM_043158558.1"/>
</dbReference>
<evidence type="ECO:0000256" key="1">
    <source>
        <dbReference type="SAM" id="MobiDB-lite"/>
    </source>
</evidence>
<sequence>MSQSSKSPRPILKRTHSDERRHSPPYPHGVRFPPSPALARTFDAYSSSTYDRSPIEVSRNTCALPERGCPGRTYDIDDPSFSKSVKKTVTSRGAHAHPRLLHSTSSPSYYSESISNPSSSSLPPPLILDLSSESEESDGFIGPPPPTSFSRRSSISPSSRIDRYPSSCTYHPEMMSSSPSEIKVRIRRSSRERGERIRSSPILERQDIDDPGYEDRLEFSSHCSPPSPNTRSKKHRTRKSISALTQSMSTFNMQDDAGCLGGF</sequence>
<feature type="compositionally biased region" description="Low complexity" evidence="1">
    <location>
        <begin position="105"/>
        <end position="131"/>
    </location>
</feature>
<comment type="caution">
    <text evidence="2">The sequence shown here is derived from an EMBL/GenBank/DDBJ whole genome shotgun (WGS) entry which is preliminary data.</text>
</comment>
<organism evidence="2 3">
    <name type="scientific">Marasmius oreades</name>
    <name type="common">fairy-ring Marasmius</name>
    <dbReference type="NCBI Taxonomy" id="181124"/>
    <lineage>
        <taxon>Eukaryota</taxon>
        <taxon>Fungi</taxon>
        <taxon>Dikarya</taxon>
        <taxon>Basidiomycota</taxon>
        <taxon>Agaricomycotina</taxon>
        <taxon>Agaricomycetes</taxon>
        <taxon>Agaricomycetidae</taxon>
        <taxon>Agaricales</taxon>
        <taxon>Marasmiineae</taxon>
        <taxon>Marasmiaceae</taxon>
        <taxon>Marasmius</taxon>
    </lineage>
</organism>
<feature type="compositionally biased region" description="Low complexity" evidence="1">
    <location>
        <begin position="148"/>
        <end position="167"/>
    </location>
</feature>
<dbReference type="Proteomes" id="UP001049176">
    <property type="component" value="Chromosome 9"/>
</dbReference>
<name>A0A9P7UNZ7_9AGAR</name>
<protein>
    <submittedName>
        <fullName evidence="2">Uncharacterized protein</fullName>
    </submittedName>
</protein>
<evidence type="ECO:0000313" key="3">
    <source>
        <dbReference type="Proteomes" id="UP001049176"/>
    </source>
</evidence>
<feature type="region of interest" description="Disordered" evidence="1">
    <location>
        <begin position="1"/>
        <end position="240"/>
    </location>
</feature>
<dbReference type="AlphaFoldDB" id="A0A9P7UNZ7"/>